<dbReference type="SUPFAM" id="SSF48403">
    <property type="entry name" value="Ankyrin repeat"/>
    <property type="match status" value="1"/>
</dbReference>
<dbReference type="CDD" id="cd22966">
    <property type="entry name" value="DD_DYDC-like"/>
    <property type="match status" value="1"/>
</dbReference>
<dbReference type="Pfam" id="PF05186">
    <property type="entry name" value="Dpy-30"/>
    <property type="match status" value="1"/>
</dbReference>
<dbReference type="InterPro" id="IPR007858">
    <property type="entry name" value="Dpy-30_motif"/>
</dbReference>
<dbReference type="Proteomes" id="UP000663836">
    <property type="component" value="Unassembled WGS sequence"/>
</dbReference>
<gene>
    <name evidence="5" type="ORF">JBS370_LOCUS14177</name>
    <name evidence="4" type="ORF">ZHD862_LOCUS15746</name>
</gene>
<evidence type="ECO:0000256" key="3">
    <source>
        <dbReference type="SAM" id="MobiDB-lite"/>
    </source>
</evidence>
<dbReference type="InterPro" id="IPR037856">
    <property type="entry name" value="Sdc1/DPY30"/>
</dbReference>
<proteinExistence type="inferred from homology"/>
<dbReference type="GO" id="GO:0048188">
    <property type="term" value="C:Set1C/COMPASS complex"/>
    <property type="evidence" value="ECO:0007669"/>
    <property type="project" value="InterPro"/>
</dbReference>
<feature type="coiled-coil region" evidence="2">
    <location>
        <begin position="63"/>
        <end position="118"/>
    </location>
</feature>
<organism evidence="5 6">
    <name type="scientific">Rotaria sordida</name>
    <dbReference type="NCBI Taxonomy" id="392033"/>
    <lineage>
        <taxon>Eukaryota</taxon>
        <taxon>Metazoa</taxon>
        <taxon>Spiralia</taxon>
        <taxon>Gnathifera</taxon>
        <taxon>Rotifera</taxon>
        <taxon>Eurotatoria</taxon>
        <taxon>Bdelloidea</taxon>
        <taxon>Philodinida</taxon>
        <taxon>Philodinidae</taxon>
        <taxon>Rotaria</taxon>
    </lineage>
</organism>
<dbReference type="InterPro" id="IPR036770">
    <property type="entry name" value="Ankyrin_rpt-contain_sf"/>
</dbReference>
<reference evidence="5" key="1">
    <citation type="submission" date="2021-02" db="EMBL/GenBank/DDBJ databases">
        <authorList>
            <person name="Nowell W R."/>
        </authorList>
    </citation>
    <scope>NUCLEOTIDE SEQUENCE</scope>
</reference>
<dbReference type="CDD" id="cd22249">
    <property type="entry name" value="UDM1_RNF168_RNF169-like"/>
    <property type="match status" value="1"/>
</dbReference>
<keyword evidence="2" id="KW-0175">Coiled coil</keyword>
<evidence type="ECO:0000313" key="6">
    <source>
        <dbReference type="Proteomes" id="UP000663836"/>
    </source>
</evidence>
<dbReference type="Gene3D" id="1.25.40.20">
    <property type="entry name" value="Ankyrin repeat-containing domain"/>
    <property type="match status" value="1"/>
</dbReference>
<feature type="compositionally biased region" description="Polar residues" evidence="3">
    <location>
        <begin position="1"/>
        <end position="18"/>
    </location>
</feature>
<comment type="caution">
    <text evidence="5">The sequence shown here is derived from an EMBL/GenBank/DDBJ whole genome shotgun (WGS) entry which is preliminary data.</text>
</comment>
<dbReference type="EMBL" id="CAJNOT010000722">
    <property type="protein sequence ID" value="CAF1064680.1"/>
    <property type="molecule type" value="Genomic_DNA"/>
</dbReference>
<evidence type="ECO:0000256" key="2">
    <source>
        <dbReference type="SAM" id="Coils"/>
    </source>
</evidence>
<dbReference type="PANTHER" id="PTHR23356:SF16">
    <property type="entry name" value="DPY30 DOMAIN CONTAINING 2"/>
    <property type="match status" value="1"/>
</dbReference>
<protein>
    <submittedName>
        <fullName evidence="5">Uncharacterized protein</fullName>
    </submittedName>
</protein>
<comment type="similarity">
    <text evidence="1">Belongs to the dpy-30 family.</text>
</comment>
<dbReference type="EMBL" id="CAJOBD010001261">
    <property type="protein sequence ID" value="CAF3780051.1"/>
    <property type="molecule type" value="Genomic_DNA"/>
</dbReference>
<evidence type="ECO:0000313" key="4">
    <source>
        <dbReference type="EMBL" id="CAF1064680.1"/>
    </source>
</evidence>
<evidence type="ECO:0000256" key="1">
    <source>
        <dbReference type="ARBA" id="ARBA00010849"/>
    </source>
</evidence>
<dbReference type="PANTHER" id="PTHR23356">
    <property type="entry name" value="DPY30-RELATED"/>
    <property type="match status" value="1"/>
</dbReference>
<accession>A0A819A998</accession>
<dbReference type="Gene3D" id="1.20.890.10">
    <property type="entry name" value="cAMP-dependent protein kinase regulatory subunit, dimerization-anchoring domain"/>
    <property type="match status" value="1"/>
</dbReference>
<name>A0A819A998_9BILA</name>
<dbReference type="AlphaFoldDB" id="A0A819A998"/>
<dbReference type="InterPro" id="IPR049630">
    <property type="entry name" value="DYDC-like_DD"/>
</dbReference>
<feature type="region of interest" description="Disordered" evidence="3">
    <location>
        <begin position="1"/>
        <end position="20"/>
    </location>
</feature>
<sequence>MNRTSSGRRPSADPNSIETKYLKSTVGPVLSRGLAEIVERRPNDPIEYLATFLYKQADNIRAQKQKEDNAKQLEIEKQKAKEDEQYRLQLKNEVRALRKHEENQRRQCRRDAEELAKRHKELAAVSPPLPPVHKEDNGVFIVEFGETELHRQAAIRGANLSKLLRKNYHSIASRNAEGKTPRDVAIDADLQENVDQIDTFCVKLLENGNTKAINNLLLCGYTELVDQLKKIENSNNDTFYFISNQIPQLLNNIQKLQQAIKQGNMKTIENIIANHKNIVFYRNSKGSSSLHDAIENLQFHIALYLIQKYPSLVFVKDIRNRTSFDLLNLIDDDGLTDEQLDVYDQLKQSLSSAKAI</sequence>
<evidence type="ECO:0000313" key="5">
    <source>
        <dbReference type="EMBL" id="CAF3780051.1"/>
    </source>
</evidence>
<dbReference type="Proteomes" id="UP000663864">
    <property type="component" value="Unassembled WGS sequence"/>
</dbReference>